<sequence length="164" mass="18229">MLDVSACKNDGKKIPRHPMRCPERVIEVSSYVSNFNLPQIKKYRNSNSFTFAGSVNKNYILFGHLGEKTYNFQFSIGEWTQCGRSLFLIKKSKSILARAGFSSSTGVGAAPALAAAVVKNRAAVPGLVELIIELVAFLVICRPGPNNRKYSTYYSNLLYHDDDK</sequence>
<dbReference type="Proteomes" id="UP000887565">
    <property type="component" value="Unplaced"/>
</dbReference>
<dbReference type="WBParaSite" id="nRc.2.0.1.t36112-RA">
    <property type="protein sequence ID" value="nRc.2.0.1.t36112-RA"/>
    <property type="gene ID" value="nRc.2.0.1.g36112"/>
</dbReference>
<name>A0A915KBM3_ROMCU</name>
<dbReference type="AlphaFoldDB" id="A0A915KBM3"/>
<accession>A0A915KBM3</accession>
<keyword evidence="1" id="KW-1185">Reference proteome</keyword>
<organism evidence="1 2">
    <name type="scientific">Romanomermis culicivorax</name>
    <name type="common">Nematode worm</name>
    <dbReference type="NCBI Taxonomy" id="13658"/>
    <lineage>
        <taxon>Eukaryota</taxon>
        <taxon>Metazoa</taxon>
        <taxon>Ecdysozoa</taxon>
        <taxon>Nematoda</taxon>
        <taxon>Enoplea</taxon>
        <taxon>Dorylaimia</taxon>
        <taxon>Mermithida</taxon>
        <taxon>Mermithoidea</taxon>
        <taxon>Mermithidae</taxon>
        <taxon>Romanomermis</taxon>
    </lineage>
</organism>
<evidence type="ECO:0000313" key="2">
    <source>
        <dbReference type="WBParaSite" id="nRc.2.0.1.t36112-RA"/>
    </source>
</evidence>
<proteinExistence type="predicted"/>
<protein>
    <submittedName>
        <fullName evidence="2">Uncharacterized protein</fullName>
    </submittedName>
</protein>
<reference evidence="2" key="1">
    <citation type="submission" date="2022-11" db="UniProtKB">
        <authorList>
            <consortium name="WormBaseParasite"/>
        </authorList>
    </citation>
    <scope>IDENTIFICATION</scope>
</reference>
<evidence type="ECO:0000313" key="1">
    <source>
        <dbReference type="Proteomes" id="UP000887565"/>
    </source>
</evidence>